<feature type="active site" description="Charge relay system" evidence="5">
    <location>
        <position position="178"/>
    </location>
</feature>
<dbReference type="InterPro" id="IPR015500">
    <property type="entry name" value="Peptidase_S8_subtilisin-rel"/>
</dbReference>
<dbReference type="Gene3D" id="3.40.50.200">
    <property type="entry name" value="Peptidase S8/S53 domain"/>
    <property type="match status" value="1"/>
</dbReference>
<dbReference type="Proteomes" id="UP001602245">
    <property type="component" value="Unassembled WGS sequence"/>
</dbReference>
<organism evidence="8 9">
    <name type="scientific">Paractinoplanes globisporus</name>
    <dbReference type="NCBI Taxonomy" id="113565"/>
    <lineage>
        <taxon>Bacteria</taxon>
        <taxon>Bacillati</taxon>
        <taxon>Actinomycetota</taxon>
        <taxon>Actinomycetes</taxon>
        <taxon>Micromonosporales</taxon>
        <taxon>Micromonosporaceae</taxon>
        <taxon>Paractinoplanes</taxon>
    </lineage>
</organism>
<reference evidence="8 9" key="1">
    <citation type="submission" date="2024-10" db="EMBL/GenBank/DDBJ databases">
        <title>The Natural Products Discovery Center: Release of the First 8490 Sequenced Strains for Exploring Actinobacteria Biosynthetic Diversity.</title>
        <authorList>
            <person name="Kalkreuter E."/>
            <person name="Kautsar S.A."/>
            <person name="Yang D."/>
            <person name="Bader C.D."/>
            <person name="Teijaro C.N."/>
            <person name="Fluegel L."/>
            <person name="Davis C.M."/>
            <person name="Simpson J.R."/>
            <person name="Lauterbach L."/>
            <person name="Steele A.D."/>
            <person name="Gui C."/>
            <person name="Meng S."/>
            <person name="Li G."/>
            <person name="Viehrig K."/>
            <person name="Ye F."/>
            <person name="Su P."/>
            <person name="Kiefer A.F."/>
            <person name="Nichols A."/>
            <person name="Cepeda A.J."/>
            <person name="Yan W."/>
            <person name="Fan B."/>
            <person name="Jiang Y."/>
            <person name="Adhikari A."/>
            <person name="Zheng C.-J."/>
            <person name="Schuster L."/>
            <person name="Cowan T.M."/>
            <person name="Smanski M.J."/>
            <person name="Chevrette M.G."/>
            <person name="De Carvalho L.P.S."/>
            <person name="Shen B."/>
        </authorList>
    </citation>
    <scope>NUCLEOTIDE SEQUENCE [LARGE SCALE GENOMIC DNA]</scope>
    <source>
        <strain evidence="8 9">NPDC000087</strain>
    </source>
</reference>
<keyword evidence="9" id="KW-1185">Reference proteome</keyword>
<evidence type="ECO:0000313" key="9">
    <source>
        <dbReference type="Proteomes" id="UP001602245"/>
    </source>
</evidence>
<dbReference type="PROSITE" id="PS51892">
    <property type="entry name" value="SUBTILASE"/>
    <property type="match status" value="1"/>
</dbReference>
<evidence type="ECO:0000256" key="2">
    <source>
        <dbReference type="ARBA" id="ARBA00022670"/>
    </source>
</evidence>
<name>A0ABW6WPI0_9ACTN</name>
<dbReference type="EMBL" id="JBIAZU010000006">
    <property type="protein sequence ID" value="MFF5294460.1"/>
    <property type="molecule type" value="Genomic_DNA"/>
</dbReference>
<evidence type="ECO:0000313" key="8">
    <source>
        <dbReference type="EMBL" id="MFF5294460.1"/>
    </source>
</evidence>
<dbReference type="InterPro" id="IPR050131">
    <property type="entry name" value="Peptidase_S8_subtilisin-like"/>
</dbReference>
<dbReference type="PROSITE" id="PS00137">
    <property type="entry name" value="SUBTILASE_HIS"/>
    <property type="match status" value="1"/>
</dbReference>
<keyword evidence="4 5" id="KW-0720">Serine protease</keyword>
<dbReference type="InterPro" id="IPR000209">
    <property type="entry name" value="Peptidase_S8/S53_dom"/>
</dbReference>
<evidence type="ECO:0000256" key="6">
    <source>
        <dbReference type="SAM" id="SignalP"/>
    </source>
</evidence>
<dbReference type="PANTHER" id="PTHR43806">
    <property type="entry name" value="PEPTIDASE S8"/>
    <property type="match status" value="1"/>
</dbReference>
<feature type="signal peptide" evidence="6">
    <location>
        <begin position="1"/>
        <end position="25"/>
    </location>
</feature>
<feature type="active site" description="Charge relay system" evidence="5">
    <location>
        <position position="335"/>
    </location>
</feature>
<dbReference type="PRINTS" id="PR00723">
    <property type="entry name" value="SUBTILISIN"/>
</dbReference>
<protein>
    <submittedName>
        <fullName evidence="8">S8 family serine peptidase</fullName>
    </submittedName>
</protein>
<comment type="caution">
    <text evidence="8">The sequence shown here is derived from an EMBL/GenBank/DDBJ whole genome shotgun (WGS) entry which is preliminary data.</text>
</comment>
<sequence>MRRHLRRYAIVAMAAGLIAGGTAVALPARTVSWHPAPYGLSQTPEQLLPATVSAARPVRVVSTTVDPSGRPQVSVRTATDKATAGTYVASAQRAKNAVGVEVDTPLSALGADTYADQQWALPITRTTDAWPQSTGAGVTVAVIDTGVDAGHPDLAGQVLPGIDFVTDTQGVSTDPNGHGTHVAGIIAALTDNSLGVAGVAPDAKILPIRVLDAAGNGYASDAAAGVVYAADHGADVINLSFGSATRSGTLSAAIDYARDQGVVVVAAAGNGRAKGSPVTYPAADPGVIAVAATDSSDKIAGYSSMGSYIDVAAPGSDIVSTYPGGTGYATMFGTSMAAAHVAGIAALVISHQPGLTPDEVDAAIAGYAVDLGPRGRDRDFGNGRVDAAAALAGADLIAGTAAPATASPSAIRTVAKPRPSISAVASRSAVYGTTTTTVFSVTVSGRAWASRPVQVCIASAATAFDCTDATTTGLGTIVVTRPATGSFQVLLNVIATDASEAAASPVVSYTVGSKVTVTRTAAGTLHVVLAGVPGQAVQIQRFDKKGWVLATAYRAEADHTVSRLTAGSRYRVVVPDTADVVGMTSPAVLA</sequence>
<dbReference type="PANTHER" id="PTHR43806:SF11">
    <property type="entry name" value="CEREVISIN-RELATED"/>
    <property type="match status" value="1"/>
</dbReference>
<evidence type="ECO:0000256" key="4">
    <source>
        <dbReference type="ARBA" id="ARBA00022825"/>
    </source>
</evidence>
<evidence type="ECO:0000259" key="7">
    <source>
        <dbReference type="Pfam" id="PF00082"/>
    </source>
</evidence>
<dbReference type="InterPro" id="IPR022398">
    <property type="entry name" value="Peptidase_S8_His-AS"/>
</dbReference>
<feature type="chain" id="PRO_5045734048" evidence="6">
    <location>
        <begin position="26"/>
        <end position="590"/>
    </location>
</feature>
<dbReference type="RefSeq" id="WP_026206358.1">
    <property type="nucleotide sequence ID" value="NZ_JBIAZU010000006.1"/>
</dbReference>
<dbReference type="SUPFAM" id="SSF52743">
    <property type="entry name" value="Subtilisin-like"/>
    <property type="match status" value="1"/>
</dbReference>
<keyword evidence="2 5" id="KW-0645">Protease</keyword>
<evidence type="ECO:0000256" key="1">
    <source>
        <dbReference type="ARBA" id="ARBA00011073"/>
    </source>
</evidence>
<comment type="similarity">
    <text evidence="1 5">Belongs to the peptidase S8 family.</text>
</comment>
<evidence type="ECO:0000256" key="3">
    <source>
        <dbReference type="ARBA" id="ARBA00022801"/>
    </source>
</evidence>
<gene>
    <name evidence="8" type="ORF">ACFY35_33905</name>
</gene>
<feature type="domain" description="Peptidase S8/S53" evidence="7">
    <location>
        <begin position="135"/>
        <end position="383"/>
    </location>
</feature>
<accession>A0ABW6WPI0</accession>
<keyword evidence="3 5" id="KW-0378">Hydrolase</keyword>
<dbReference type="InterPro" id="IPR023827">
    <property type="entry name" value="Peptidase_S8_Asp-AS"/>
</dbReference>
<dbReference type="InterPro" id="IPR036852">
    <property type="entry name" value="Peptidase_S8/S53_dom_sf"/>
</dbReference>
<evidence type="ECO:0000256" key="5">
    <source>
        <dbReference type="PROSITE-ProRule" id="PRU01240"/>
    </source>
</evidence>
<dbReference type="PROSITE" id="PS00136">
    <property type="entry name" value="SUBTILASE_ASP"/>
    <property type="match status" value="1"/>
</dbReference>
<proteinExistence type="inferred from homology"/>
<keyword evidence="6" id="KW-0732">Signal</keyword>
<dbReference type="Pfam" id="PF00082">
    <property type="entry name" value="Peptidase_S8"/>
    <property type="match status" value="1"/>
</dbReference>
<feature type="active site" description="Charge relay system" evidence="5">
    <location>
        <position position="144"/>
    </location>
</feature>